<dbReference type="SUPFAM" id="SSF53092">
    <property type="entry name" value="Creatinase/prolidase N-terminal domain"/>
    <property type="match status" value="1"/>
</dbReference>
<dbReference type="EMBL" id="LJIJ01000094">
    <property type="protein sequence ID" value="ODN02832.1"/>
    <property type="molecule type" value="Genomic_DNA"/>
</dbReference>
<dbReference type="Pfam" id="PF05195">
    <property type="entry name" value="AMP_N"/>
    <property type="match status" value="1"/>
</dbReference>
<evidence type="ECO:0000256" key="10">
    <source>
        <dbReference type="ARBA" id="ARBA00044051"/>
    </source>
</evidence>
<comment type="subunit">
    <text evidence="2">Homodimer.</text>
</comment>
<dbReference type="CDD" id="cd01087">
    <property type="entry name" value="Prolidase"/>
    <property type="match status" value="1"/>
</dbReference>
<keyword evidence="18" id="KW-1185">Reference proteome</keyword>
<keyword evidence="7" id="KW-0482">Metalloprotease</keyword>
<dbReference type="PANTHER" id="PTHR48480:SF2">
    <property type="entry name" value="PEPTIDASE D"/>
    <property type="match status" value="1"/>
</dbReference>
<dbReference type="OrthoDB" id="10261878at2759"/>
<dbReference type="STRING" id="48709.A0A1D2NC54"/>
<evidence type="ECO:0000256" key="14">
    <source>
        <dbReference type="ARBA" id="ARBA00044351"/>
    </source>
</evidence>
<dbReference type="InterPro" id="IPR007865">
    <property type="entry name" value="Aminopep_P_N"/>
</dbReference>
<accession>A0A1D2NC54</accession>
<dbReference type="Pfam" id="PF00557">
    <property type="entry name" value="Peptidase_M24"/>
    <property type="match status" value="1"/>
</dbReference>
<dbReference type="Gene3D" id="3.40.350.10">
    <property type="entry name" value="Creatinase/prolidase N-terminal domain"/>
    <property type="match status" value="1"/>
</dbReference>
<keyword evidence="6" id="KW-0224">Dipeptidase</keyword>
<dbReference type="GO" id="GO:0102009">
    <property type="term" value="F:proline dipeptidase activity"/>
    <property type="evidence" value="ECO:0007669"/>
    <property type="project" value="UniProtKB-EC"/>
</dbReference>
<keyword evidence="8" id="KW-0464">Manganese</keyword>
<protein>
    <recommendedName>
        <fullName evidence="11">Xaa-Pro dipeptidase</fullName>
        <ecNumber evidence="10">3.4.13.9</ecNumber>
    </recommendedName>
    <alternativeName>
        <fullName evidence="14">Imidodipeptidase</fullName>
    </alternativeName>
    <alternativeName>
        <fullName evidence="12">Peptidase D</fullName>
    </alternativeName>
    <alternativeName>
        <fullName evidence="13">Proline dipeptidase</fullName>
    </alternativeName>
</protein>
<evidence type="ECO:0000256" key="11">
    <source>
        <dbReference type="ARBA" id="ARBA00044141"/>
    </source>
</evidence>
<evidence type="ECO:0000256" key="15">
    <source>
        <dbReference type="ARBA" id="ARBA00048994"/>
    </source>
</evidence>
<dbReference type="PANTHER" id="PTHR48480">
    <property type="match status" value="1"/>
</dbReference>
<keyword evidence="3" id="KW-0645">Protease</keyword>
<proteinExistence type="inferred from homology"/>
<evidence type="ECO:0000256" key="8">
    <source>
        <dbReference type="ARBA" id="ARBA00023211"/>
    </source>
</evidence>
<dbReference type="GO" id="GO:0070006">
    <property type="term" value="F:metalloaminopeptidase activity"/>
    <property type="evidence" value="ECO:0007669"/>
    <property type="project" value="InterPro"/>
</dbReference>
<evidence type="ECO:0000256" key="3">
    <source>
        <dbReference type="ARBA" id="ARBA00022670"/>
    </source>
</evidence>
<dbReference type="OMA" id="DAHALFF"/>
<evidence type="ECO:0000313" key="18">
    <source>
        <dbReference type="Proteomes" id="UP000094527"/>
    </source>
</evidence>
<feature type="domain" description="Aminopeptidase P N-terminal" evidence="16">
    <location>
        <begin position="83"/>
        <end position="220"/>
    </location>
</feature>
<name>A0A1D2NC54_ORCCI</name>
<dbReference type="GO" id="GO:0030145">
    <property type="term" value="F:manganese ion binding"/>
    <property type="evidence" value="ECO:0007669"/>
    <property type="project" value="InterPro"/>
</dbReference>
<dbReference type="Gene3D" id="3.90.230.10">
    <property type="entry name" value="Creatinase/methionine aminopeptidase superfamily"/>
    <property type="match status" value="1"/>
</dbReference>
<organism evidence="17 18">
    <name type="scientific">Orchesella cincta</name>
    <name type="common">Springtail</name>
    <name type="synonym">Podura cincta</name>
    <dbReference type="NCBI Taxonomy" id="48709"/>
    <lineage>
        <taxon>Eukaryota</taxon>
        <taxon>Metazoa</taxon>
        <taxon>Ecdysozoa</taxon>
        <taxon>Arthropoda</taxon>
        <taxon>Hexapoda</taxon>
        <taxon>Collembola</taxon>
        <taxon>Entomobryomorpha</taxon>
        <taxon>Entomobryoidea</taxon>
        <taxon>Orchesellidae</taxon>
        <taxon>Orchesellinae</taxon>
        <taxon>Orchesella</taxon>
    </lineage>
</organism>
<dbReference type="InterPro" id="IPR036005">
    <property type="entry name" value="Creatinase/aminopeptidase-like"/>
</dbReference>
<dbReference type="InterPro" id="IPR052433">
    <property type="entry name" value="X-Pro_dipept-like"/>
</dbReference>
<dbReference type="InterPro" id="IPR029149">
    <property type="entry name" value="Creatin/AminoP/Spt16_N"/>
</dbReference>
<comment type="catalytic activity">
    <reaction evidence="15">
        <text>Xaa-L-Pro dipeptide + H2O = an L-alpha-amino acid + L-proline</text>
        <dbReference type="Rhea" id="RHEA:76407"/>
        <dbReference type="ChEBI" id="CHEBI:15377"/>
        <dbReference type="ChEBI" id="CHEBI:59869"/>
        <dbReference type="ChEBI" id="CHEBI:60039"/>
        <dbReference type="ChEBI" id="CHEBI:195196"/>
        <dbReference type="EC" id="3.4.13.9"/>
    </reaction>
</comment>
<evidence type="ECO:0000256" key="9">
    <source>
        <dbReference type="ARBA" id="ARBA00043990"/>
    </source>
</evidence>
<dbReference type="AlphaFoldDB" id="A0A1D2NC54"/>
<dbReference type="SUPFAM" id="SSF55920">
    <property type="entry name" value="Creatinase/aminopeptidase"/>
    <property type="match status" value="1"/>
</dbReference>
<evidence type="ECO:0000256" key="2">
    <source>
        <dbReference type="ARBA" id="ARBA00011738"/>
    </source>
</evidence>
<evidence type="ECO:0000256" key="7">
    <source>
        <dbReference type="ARBA" id="ARBA00023049"/>
    </source>
</evidence>
<dbReference type="Proteomes" id="UP000094527">
    <property type="component" value="Unassembled WGS sequence"/>
</dbReference>
<reference evidence="17 18" key="1">
    <citation type="journal article" date="2016" name="Genome Biol. Evol.">
        <title>Gene Family Evolution Reflects Adaptation to Soil Environmental Stressors in the Genome of the Collembolan Orchesella cincta.</title>
        <authorList>
            <person name="Faddeeva-Vakhrusheva A."/>
            <person name="Derks M.F."/>
            <person name="Anvar S.Y."/>
            <person name="Agamennone V."/>
            <person name="Suring W."/>
            <person name="Smit S."/>
            <person name="van Straalen N.M."/>
            <person name="Roelofs D."/>
        </authorList>
    </citation>
    <scope>NUCLEOTIDE SEQUENCE [LARGE SCALE GENOMIC DNA]</scope>
    <source>
        <tissue evidence="17">Mixed pool</tissue>
    </source>
</reference>
<evidence type="ECO:0000256" key="13">
    <source>
        <dbReference type="ARBA" id="ARBA00044284"/>
    </source>
</evidence>
<evidence type="ECO:0000256" key="12">
    <source>
        <dbReference type="ARBA" id="ARBA00044252"/>
    </source>
</evidence>
<dbReference type="EC" id="3.4.13.9" evidence="10"/>
<comment type="cofactor">
    <cofactor evidence="1">
        <name>Mn(2+)</name>
        <dbReference type="ChEBI" id="CHEBI:29035"/>
    </cofactor>
</comment>
<dbReference type="InterPro" id="IPR000994">
    <property type="entry name" value="Pept_M24"/>
</dbReference>
<evidence type="ECO:0000256" key="4">
    <source>
        <dbReference type="ARBA" id="ARBA00022723"/>
    </source>
</evidence>
<dbReference type="FunFam" id="3.90.230.10:FF:000002">
    <property type="entry name" value="Xaa-Pro aminopeptidase 3"/>
    <property type="match status" value="1"/>
</dbReference>
<keyword evidence="5" id="KW-0378">Hydrolase</keyword>
<evidence type="ECO:0000256" key="5">
    <source>
        <dbReference type="ARBA" id="ARBA00022801"/>
    </source>
</evidence>
<dbReference type="SMART" id="SM01011">
    <property type="entry name" value="AMP_N"/>
    <property type="match status" value="1"/>
</dbReference>
<keyword evidence="4" id="KW-0479">Metal-binding</keyword>
<evidence type="ECO:0000256" key="1">
    <source>
        <dbReference type="ARBA" id="ARBA00001936"/>
    </source>
</evidence>
<sequence length="563" mass="62698">MLMLTRLSFLRPKLSFVNVAARAILVPFLHQFGKSSQVARLPKRFQIINVSVPLRFFSCSRPFNMAGGIRSPYYSMGEHTLAVPAALFALNRNRLVERLRNNSSVNKDSIVFLQGGNEETRYCSDVGPVFRQESYFHWTFGVTEPDCYGAIRVSDGASVLFVPRLPDEYAVWMGRIAPLESYRERYQVDEVYYVDEIVEKLKESQPSNLLTLNGVNSDSGKNCREATFEGISQFKVDNTLLHPEIAECRVIKTDLEVQVLRYVCDVSSRAHIEVMKRIRPGMKEYQGEAIFMQYCYYNGGCRHCSYTCICGSGNNGAVLHYGHAGAPNDKTIADGDICLFDMGGEYYCYTSDITCSYPVSGKFTEDQKIVYNAVLAANRAVLNACKPGVNWVDMHVLANRTMLSHMKAGGLLKGDIDDMMKANLGATFQPHGLGHFMGCDVHDVGGYLSGHPERPAIPGLKSLRTARSLKAGMVLTIEPGCYFIDHLLDKALADSKLSQFLVPERIQKFRGFGGVRIEDDVLITETGTELLNTVPRTVEEIEAVMAEGKSLKIDVPPAYAGKK</sequence>
<comment type="caution">
    <text evidence="17">The sequence shown here is derived from an EMBL/GenBank/DDBJ whole genome shotgun (WGS) entry which is preliminary data.</text>
</comment>
<dbReference type="GO" id="GO:0006508">
    <property type="term" value="P:proteolysis"/>
    <property type="evidence" value="ECO:0007669"/>
    <property type="project" value="UniProtKB-KW"/>
</dbReference>
<comment type="similarity">
    <text evidence="9">Belongs to the peptidase M24B family. Eukaryotic-type prolidase subfamily.</text>
</comment>
<evidence type="ECO:0000259" key="16">
    <source>
        <dbReference type="SMART" id="SM01011"/>
    </source>
</evidence>
<evidence type="ECO:0000256" key="6">
    <source>
        <dbReference type="ARBA" id="ARBA00022997"/>
    </source>
</evidence>
<gene>
    <name evidence="17" type="ORF">Ocin01_03825</name>
</gene>
<evidence type="ECO:0000313" key="17">
    <source>
        <dbReference type="EMBL" id="ODN02832.1"/>
    </source>
</evidence>